<comment type="caution">
    <text evidence="4">The sequence shown here is derived from an EMBL/GenBank/DDBJ whole genome shotgun (WGS) entry which is preliminary data.</text>
</comment>
<keyword evidence="2" id="KW-1133">Transmembrane helix</keyword>
<gene>
    <name evidence="4" type="ORF">GCM10007901_15910</name>
</gene>
<dbReference type="Proteomes" id="UP001156670">
    <property type="component" value="Unassembled WGS sequence"/>
</dbReference>
<evidence type="ECO:0000259" key="3">
    <source>
        <dbReference type="Pfam" id="PF08345"/>
    </source>
</evidence>
<evidence type="ECO:0000313" key="4">
    <source>
        <dbReference type="EMBL" id="GLQ92640.1"/>
    </source>
</evidence>
<proteinExistence type="predicted"/>
<evidence type="ECO:0000256" key="2">
    <source>
        <dbReference type="SAM" id="Phobius"/>
    </source>
</evidence>
<keyword evidence="2" id="KW-0812">Transmembrane</keyword>
<evidence type="ECO:0000256" key="1">
    <source>
        <dbReference type="SAM" id="MobiDB-lite"/>
    </source>
</evidence>
<organism evidence="4 5">
    <name type="scientific">Dyella acidisoli</name>
    <dbReference type="NCBI Taxonomy" id="1867834"/>
    <lineage>
        <taxon>Bacteria</taxon>
        <taxon>Pseudomonadati</taxon>
        <taxon>Pseudomonadota</taxon>
        <taxon>Gammaproteobacteria</taxon>
        <taxon>Lysobacterales</taxon>
        <taxon>Rhodanobacteraceae</taxon>
        <taxon>Dyella</taxon>
    </lineage>
</organism>
<dbReference type="EMBL" id="BSOB01000010">
    <property type="protein sequence ID" value="GLQ92640.1"/>
    <property type="molecule type" value="Genomic_DNA"/>
</dbReference>
<keyword evidence="5" id="KW-1185">Reference proteome</keyword>
<dbReference type="RefSeq" id="WP_284320359.1">
    <property type="nucleotide sequence ID" value="NZ_BSOB01000010.1"/>
</dbReference>
<feature type="region of interest" description="Disordered" evidence="1">
    <location>
        <begin position="34"/>
        <end position="64"/>
    </location>
</feature>
<dbReference type="Pfam" id="PF08345">
    <property type="entry name" value="YscJ_FliF_C"/>
    <property type="match status" value="1"/>
</dbReference>
<sequence>MLGGLAEHGINFDQVSLTRESDTAPSSDANVAAVIPPLPTNEKPGRKISLPPLPPSGLPSAAQKKTQRTLEQVVSAPGSVKRLSVGIVLDRAPTADESKSLQALVAATIGMDATRGDVCTIAVRADQPAVAKVPAQRQSLPSDNAAAPPAAQSASAPAAMSISHSTAAPLWVLIAALLCGGVGIGLLLRVVWPGRKQPARLTEDERKALANRLQLLLSEPERTHARS</sequence>
<evidence type="ECO:0000313" key="5">
    <source>
        <dbReference type="Proteomes" id="UP001156670"/>
    </source>
</evidence>
<protein>
    <recommendedName>
        <fullName evidence="3">Flagellar M-ring C-terminal domain-containing protein</fullName>
    </recommendedName>
</protein>
<feature type="transmembrane region" description="Helical" evidence="2">
    <location>
        <begin position="170"/>
        <end position="192"/>
    </location>
</feature>
<name>A0ABQ5XQ52_9GAMM</name>
<dbReference type="InterPro" id="IPR013556">
    <property type="entry name" value="Flag_M-ring_C"/>
</dbReference>
<feature type="domain" description="Flagellar M-ring C-terminal" evidence="3">
    <location>
        <begin position="66"/>
        <end position="122"/>
    </location>
</feature>
<reference evidence="5" key="1">
    <citation type="journal article" date="2019" name="Int. J. Syst. Evol. Microbiol.">
        <title>The Global Catalogue of Microorganisms (GCM) 10K type strain sequencing project: providing services to taxonomists for standard genome sequencing and annotation.</title>
        <authorList>
            <consortium name="The Broad Institute Genomics Platform"/>
            <consortium name="The Broad Institute Genome Sequencing Center for Infectious Disease"/>
            <person name="Wu L."/>
            <person name="Ma J."/>
        </authorList>
    </citation>
    <scope>NUCLEOTIDE SEQUENCE [LARGE SCALE GENOMIC DNA]</scope>
    <source>
        <strain evidence="5">NBRC 111980</strain>
    </source>
</reference>
<keyword evidence="2" id="KW-0472">Membrane</keyword>
<accession>A0ABQ5XQ52</accession>